<proteinExistence type="predicted"/>
<dbReference type="AlphaFoldDB" id="A0A0F9IVT2"/>
<name>A0A0F9IVT2_9ZZZZ</name>
<reference evidence="1" key="1">
    <citation type="journal article" date="2015" name="Nature">
        <title>Complex archaea that bridge the gap between prokaryotes and eukaryotes.</title>
        <authorList>
            <person name="Spang A."/>
            <person name="Saw J.H."/>
            <person name="Jorgensen S.L."/>
            <person name="Zaremba-Niedzwiedzka K."/>
            <person name="Martijn J."/>
            <person name="Lind A.E."/>
            <person name="van Eijk R."/>
            <person name="Schleper C."/>
            <person name="Guy L."/>
            <person name="Ettema T.J."/>
        </authorList>
    </citation>
    <scope>NUCLEOTIDE SEQUENCE</scope>
</reference>
<sequence length="64" mass="8152">MEIEVRKELEGFSIGPHGRREWLNWIWNVLRLRKCWSCRWNWIWRRDTFFELDGECHACWLWSK</sequence>
<gene>
    <name evidence="1" type="ORF">LCGC14_1531150</name>
</gene>
<comment type="caution">
    <text evidence="1">The sequence shown here is derived from an EMBL/GenBank/DDBJ whole genome shotgun (WGS) entry which is preliminary data.</text>
</comment>
<evidence type="ECO:0000313" key="1">
    <source>
        <dbReference type="EMBL" id="KKM61499.1"/>
    </source>
</evidence>
<dbReference type="EMBL" id="LAZR01011472">
    <property type="protein sequence ID" value="KKM61499.1"/>
    <property type="molecule type" value="Genomic_DNA"/>
</dbReference>
<accession>A0A0F9IVT2</accession>
<organism evidence="1">
    <name type="scientific">marine sediment metagenome</name>
    <dbReference type="NCBI Taxonomy" id="412755"/>
    <lineage>
        <taxon>unclassified sequences</taxon>
        <taxon>metagenomes</taxon>
        <taxon>ecological metagenomes</taxon>
    </lineage>
</organism>
<protein>
    <submittedName>
        <fullName evidence="1">Uncharacterized protein</fullName>
    </submittedName>
</protein>